<evidence type="ECO:0000256" key="7">
    <source>
        <dbReference type="ARBA" id="ARBA00023150"/>
    </source>
</evidence>
<dbReference type="PANTHER" id="PTHR19136">
    <property type="entry name" value="MOLYBDENUM COFACTOR GUANYLYLTRANSFERASE"/>
    <property type="match status" value="1"/>
</dbReference>
<evidence type="ECO:0000256" key="8">
    <source>
        <dbReference type="HAMAP-Rule" id="MF_00316"/>
    </source>
</evidence>
<dbReference type="CDD" id="cd02503">
    <property type="entry name" value="MobA"/>
    <property type="match status" value="1"/>
</dbReference>
<gene>
    <name evidence="8" type="primary">mobA</name>
    <name evidence="10" type="ORF">H7C19_03735</name>
</gene>
<feature type="binding site" evidence="8">
    <location>
        <position position="98"/>
    </location>
    <ligand>
        <name>GTP</name>
        <dbReference type="ChEBI" id="CHEBI:37565"/>
    </ligand>
</feature>
<feature type="binding site" evidence="8">
    <location>
        <position position="69"/>
    </location>
    <ligand>
        <name>GTP</name>
        <dbReference type="ChEBI" id="CHEBI:37565"/>
    </ligand>
</feature>
<comment type="caution">
    <text evidence="8">Lacks conserved residue(s) required for the propagation of feature annotation.</text>
</comment>
<evidence type="ECO:0000256" key="4">
    <source>
        <dbReference type="ARBA" id="ARBA00022741"/>
    </source>
</evidence>
<keyword evidence="11" id="KW-1185">Reference proteome</keyword>
<keyword evidence="10" id="KW-0548">Nucleotidyltransferase</keyword>
<dbReference type="GO" id="GO:0046872">
    <property type="term" value="F:metal ion binding"/>
    <property type="evidence" value="ECO:0007669"/>
    <property type="project" value="UniProtKB-KW"/>
</dbReference>
<evidence type="ECO:0000256" key="5">
    <source>
        <dbReference type="ARBA" id="ARBA00022842"/>
    </source>
</evidence>
<keyword evidence="4 8" id="KW-0547">Nucleotide-binding</keyword>
<evidence type="ECO:0000256" key="2">
    <source>
        <dbReference type="ARBA" id="ARBA00022679"/>
    </source>
</evidence>
<comment type="subcellular location">
    <subcellularLocation>
        <location evidence="8">Cytoplasm</location>
    </subcellularLocation>
</comment>
<evidence type="ECO:0000256" key="1">
    <source>
        <dbReference type="ARBA" id="ARBA00022490"/>
    </source>
</evidence>
<dbReference type="EMBL" id="JACJVP010000004">
    <property type="protein sequence ID" value="MBB6669795.1"/>
    <property type="molecule type" value="Genomic_DNA"/>
</dbReference>
<dbReference type="RefSeq" id="WP_185141235.1">
    <property type="nucleotide sequence ID" value="NZ_JACJVP010000004.1"/>
</dbReference>
<proteinExistence type="inferred from homology"/>
<dbReference type="Proteomes" id="UP000547209">
    <property type="component" value="Unassembled WGS sequence"/>
</dbReference>
<evidence type="ECO:0000256" key="3">
    <source>
        <dbReference type="ARBA" id="ARBA00022723"/>
    </source>
</evidence>
<organism evidence="10 11">
    <name type="scientific">Cohnella nanjingensis</name>
    <dbReference type="NCBI Taxonomy" id="1387779"/>
    <lineage>
        <taxon>Bacteria</taxon>
        <taxon>Bacillati</taxon>
        <taxon>Bacillota</taxon>
        <taxon>Bacilli</taxon>
        <taxon>Bacillales</taxon>
        <taxon>Paenibacillaceae</taxon>
        <taxon>Cohnella</taxon>
    </lineage>
</organism>
<feature type="binding site" evidence="8">
    <location>
        <begin position="10"/>
        <end position="12"/>
    </location>
    <ligand>
        <name>GTP</name>
        <dbReference type="ChEBI" id="CHEBI:37565"/>
    </ligand>
</feature>
<dbReference type="EC" id="2.7.7.77" evidence="8"/>
<dbReference type="GO" id="GO:0061603">
    <property type="term" value="F:molybdenum cofactor guanylyltransferase activity"/>
    <property type="evidence" value="ECO:0007669"/>
    <property type="project" value="UniProtKB-EC"/>
</dbReference>
<dbReference type="GO" id="GO:0005525">
    <property type="term" value="F:GTP binding"/>
    <property type="evidence" value="ECO:0007669"/>
    <property type="project" value="UniProtKB-UniRule"/>
</dbReference>
<dbReference type="GO" id="GO:0005737">
    <property type="term" value="C:cytoplasm"/>
    <property type="evidence" value="ECO:0007669"/>
    <property type="project" value="UniProtKB-SubCell"/>
</dbReference>
<keyword evidence="7 8" id="KW-0501">Molybdenum cofactor biosynthesis</keyword>
<keyword evidence="5 8" id="KW-0460">Magnesium</keyword>
<dbReference type="HAMAP" id="MF_00316">
    <property type="entry name" value="MobA"/>
    <property type="match status" value="1"/>
</dbReference>
<dbReference type="GO" id="GO:0006777">
    <property type="term" value="P:Mo-molybdopterin cofactor biosynthetic process"/>
    <property type="evidence" value="ECO:0007669"/>
    <property type="project" value="UniProtKB-KW"/>
</dbReference>
<comment type="caution">
    <text evidence="10">The sequence shown here is derived from an EMBL/GenBank/DDBJ whole genome shotgun (WGS) entry which is preliminary data.</text>
</comment>
<dbReference type="InterPro" id="IPR013482">
    <property type="entry name" value="Molybde_CF_guanTrfase"/>
</dbReference>
<feature type="binding site" evidence="8">
    <location>
        <position position="22"/>
    </location>
    <ligand>
        <name>GTP</name>
        <dbReference type="ChEBI" id="CHEBI:37565"/>
    </ligand>
</feature>
<dbReference type="Pfam" id="PF12804">
    <property type="entry name" value="NTP_transf_3"/>
    <property type="match status" value="1"/>
</dbReference>
<comment type="similarity">
    <text evidence="8">Belongs to the MobA family.</text>
</comment>
<keyword evidence="6 8" id="KW-0342">GTP-binding</keyword>
<feature type="domain" description="MobA-like NTP transferase" evidence="9">
    <location>
        <begin position="7"/>
        <end position="159"/>
    </location>
</feature>
<comment type="catalytic activity">
    <reaction evidence="8">
        <text>Mo-molybdopterin + GTP + H(+) = Mo-molybdopterin guanine dinucleotide + diphosphate</text>
        <dbReference type="Rhea" id="RHEA:34243"/>
        <dbReference type="ChEBI" id="CHEBI:15378"/>
        <dbReference type="ChEBI" id="CHEBI:33019"/>
        <dbReference type="ChEBI" id="CHEBI:37565"/>
        <dbReference type="ChEBI" id="CHEBI:71302"/>
        <dbReference type="ChEBI" id="CHEBI:71310"/>
        <dbReference type="EC" id="2.7.7.77"/>
    </reaction>
</comment>
<keyword evidence="1 8" id="KW-0963">Cytoplasm</keyword>
<dbReference type="Gene3D" id="3.90.550.10">
    <property type="entry name" value="Spore Coat Polysaccharide Biosynthesis Protein SpsA, Chain A"/>
    <property type="match status" value="1"/>
</dbReference>
<comment type="domain">
    <text evidence="8">The N-terminal domain determines nucleotide recognition and specific binding, while the C-terminal domain determines the specific binding to the target protein.</text>
</comment>
<comment type="function">
    <text evidence="8">Transfers a GMP moiety from GTP to Mo-molybdopterin (Mo-MPT) cofactor (Moco or molybdenum cofactor) to form Mo-molybdopterin guanine dinucleotide (Mo-MGD) cofactor.</text>
</comment>
<keyword evidence="2 8" id="KW-0808">Transferase</keyword>
<evidence type="ECO:0000256" key="6">
    <source>
        <dbReference type="ARBA" id="ARBA00023134"/>
    </source>
</evidence>
<evidence type="ECO:0000313" key="11">
    <source>
        <dbReference type="Proteomes" id="UP000547209"/>
    </source>
</evidence>
<dbReference type="SUPFAM" id="SSF53448">
    <property type="entry name" value="Nucleotide-diphospho-sugar transferases"/>
    <property type="match status" value="1"/>
</dbReference>
<dbReference type="PANTHER" id="PTHR19136:SF81">
    <property type="entry name" value="MOLYBDENUM COFACTOR GUANYLYLTRANSFERASE"/>
    <property type="match status" value="1"/>
</dbReference>
<feature type="binding site" evidence="8">
    <location>
        <position position="98"/>
    </location>
    <ligand>
        <name>Mg(2+)</name>
        <dbReference type="ChEBI" id="CHEBI:18420"/>
    </ligand>
</feature>
<dbReference type="InterPro" id="IPR029044">
    <property type="entry name" value="Nucleotide-diphossugar_trans"/>
</dbReference>
<sequence>MSEGRHAIVLAGGASRRMGTRKEWLDMNGEPNLLRQCRQLRLVAEEVTVATDARQDYPFLPPEVGVARDRVPDRGPVGGICAGMARSAAPLQLIAGCDYPLVPLRAWMRLAERLEADPAIDAIIPRALGKEHPLCGIYRRRTLPIWEDALARGELRVMAAVRRINAVFWIPEGEEEKGYVNMNAPEDYKDVKERLK</sequence>
<protein>
    <recommendedName>
        <fullName evidence="8">Probable molybdenum cofactor guanylyltransferase</fullName>
        <shortName evidence="8">MoCo guanylyltransferase</shortName>
        <ecNumber evidence="8">2.7.7.77</ecNumber>
    </recommendedName>
    <alternativeName>
        <fullName evidence="8">GTP:molybdopterin guanylyltransferase</fullName>
    </alternativeName>
    <alternativeName>
        <fullName evidence="8">Mo-MPT guanylyltransferase</fullName>
    </alternativeName>
    <alternativeName>
        <fullName evidence="8">Molybdopterin guanylyltransferase</fullName>
    </alternativeName>
    <alternativeName>
        <fullName evidence="8">Molybdopterin-guanine dinucleotide synthase</fullName>
        <shortName evidence="8">MGD synthase</shortName>
    </alternativeName>
</protein>
<evidence type="ECO:0000259" key="9">
    <source>
        <dbReference type="Pfam" id="PF12804"/>
    </source>
</evidence>
<name>A0A7X0RP34_9BACL</name>
<dbReference type="InterPro" id="IPR025877">
    <property type="entry name" value="MobA-like_NTP_Trfase"/>
</dbReference>
<keyword evidence="3 8" id="KW-0479">Metal-binding</keyword>
<accession>A0A7X0RP34</accession>
<evidence type="ECO:0000313" key="10">
    <source>
        <dbReference type="EMBL" id="MBB6669795.1"/>
    </source>
</evidence>
<dbReference type="AlphaFoldDB" id="A0A7X0RP34"/>
<comment type="cofactor">
    <cofactor evidence="8">
        <name>Mg(2+)</name>
        <dbReference type="ChEBI" id="CHEBI:18420"/>
    </cofactor>
</comment>
<reference evidence="10 11" key="1">
    <citation type="submission" date="2020-08" db="EMBL/GenBank/DDBJ databases">
        <title>Cohnella phylogeny.</title>
        <authorList>
            <person name="Dunlap C."/>
        </authorList>
    </citation>
    <scope>NUCLEOTIDE SEQUENCE [LARGE SCALE GENOMIC DNA]</scope>
    <source>
        <strain evidence="10 11">DSM 28246</strain>
    </source>
</reference>